<evidence type="ECO:0000256" key="1">
    <source>
        <dbReference type="SAM" id="MobiDB-lite"/>
    </source>
</evidence>
<feature type="compositionally biased region" description="Basic and acidic residues" evidence="1">
    <location>
        <begin position="59"/>
        <end position="68"/>
    </location>
</feature>
<feature type="compositionally biased region" description="Polar residues" evidence="1">
    <location>
        <begin position="157"/>
        <end position="168"/>
    </location>
</feature>
<feature type="region of interest" description="Disordered" evidence="1">
    <location>
        <begin position="38"/>
        <end position="101"/>
    </location>
</feature>
<feature type="compositionally biased region" description="Basic and acidic residues" evidence="1">
    <location>
        <begin position="172"/>
        <end position="184"/>
    </location>
</feature>
<dbReference type="AlphaFoldDB" id="A0A5K1JTY5"/>
<reference evidence="2" key="1">
    <citation type="submission" date="2019-10" db="EMBL/GenBank/DDBJ databases">
        <authorList>
            <person name="Nor Muhammad N."/>
        </authorList>
    </citation>
    <scope>NUCLEOTIDE SEQUENCE</scope>
</reference>
<dbReference type="EMBL" id="LR724830">
    <property type="protein sequence ID" value="VWO95446.1"/>
    <property type="molecule type" value="Genomic_DNA"/>
</dbReference>
<protein>
    <submittedName>
        <fullName evidence="2">Cerato-platanin-like protein 2</fullName>
    </submittedName>
</protein>
<feature type="region of interest" description="Disordered" evidence="1">
    <location>
        <begin position="122"/>
        <end position="184"/>
    </location>
</feature>
<gene>
    <name evidence="2" type="primary">A0A0D5ZBN4</name>
</gene>
<sequence length="184" mass="19982">MRRARSRSRAQFTGEAPIGPPGIRERFARLFGRRGGWIRASGTDGDEWDPSDPLPYHASELRQGDHRGYPSMVSNPSWTSKDPRQNVGPRASTGSVDVELRAPSPDSVLSTAFQHDLLPSEDSVEAVSAPAKPMGVGGGFENGRAGAPRDERHFSVQMASQESGSISLGSMRKFDNGTKFRESI</sequence>
<organism evidence="2">
    <name type="scientific">Ganoderma boninense</name>
    <dbReference type="NCBI Taxonomy" id="34458"/>
    <lineage>
        <taxon>Eukaryota</taxon>
        <taxon>Fungi</taxon>
        <taxon>Dikarya</taxon>
        <taxon>Basidiomycota</taxon>
        <taxon>Agaricomycotina</taxon>
        <taxon>Agaricomycetes</taxon>
        <taxon>Polyporales</taxon>
        <taxon>Polyporaceae</taxon>
        <taxon>Ganoderma</taxon>
    </lineage>
</organism>
<name>A0A5K1JTY5_9APHY</name>
<accession>A0A5K1JTY5</accession>
<feature type="region of interest" description="Disordered" evidence="1">
    <location>
        <begin position="1"/>
        <end position="23"/>
    </location>
</feature>
<evidence type="ECO:0000313" key="2">
    <source>
        <dbReference type="EMBL" id="VWO95446.1"/>
    </source>
</evidence>
<proteinExistence type="predicted"/>